<dbReference type="AlphaFoldDB" id="A0A9X1SWF7"/>
<feature type="region of interest" description="Disordered" evidence="1">
    <location>
        <begin position="300"/>
        <end position="385"/>
    </location>
</feature>
<dbReference type="Proteomes" id="UP001138997">
    <property type="component" value="Unassembled WGS sequence"/>
</dbReference>
<feature type="transmembrane region" description="Helical" evidence="2">
    <location>
        <begin position="392"/>
        <end position="414"/>
    </location>
</feature>
<dbReference type="InterPro" id="IPR013783">
    <property type="entry name" value="Ig-like_fold"/>
</dbReference>
<protein>
    <submittedName>
        <fullName evidence="3">Uncharacterized protein</fullName>
    </submittedName>
</protein>
<dbReference type="Gene3D" id="2.60.40.10">
    <property type="entry name" value="Immunoglobulins"/>
    <property type="match status" value="1"/>
</dbReference>
<sequence length="684" mass="72008">MTDWDPSAVAAALRTGNRFPGGAVVGVLAVGHSQTRMWVLESEAIGDAPAQVSGEPAPVSGRPVVLSERELDGVGGELFDGLLLERALVRIGEVPGADEALVERLRAAKGKPWRGLREQLVGQVRRAREELTAWHSATVEVADIPGLAPDGPLRLDRIELDNALRSYALQMAREFATTIEDSGHRPALLNGIYLLGDARMPLIVRSVYDVLGVSPQVGTEPAAQLSPANGVRQITGPIPVPGQSTPVSPAQGLSLRPTPPKPKGARVVVPGTTTPKPAASASVDPDDAEVYRPDAEADGVVAAAASAPEPASKGKKTKPTRGKARDAGPAAAPKAGPPKAAASEAEAVAPGRPKPEELTDTGSLRLLRDEGDGFDEGRIDGTTAPGKKRRKVLVPVFGGVAVMVAASLIVVGLVRNDSPADPGAQAPDDVSLSAASIATPSATATLEPTPAVVALPAVEGLKAKKVGIAIALTWDEVAGADRYAVYRDAGTEDEKIRTTIGTKLTDRPGDGVRHSYTVFALDEDENEGEPGSEVKAKAATPYGKLQYIASDWTGIVPQQPKRKGSAGQVCEPKTNKLAGSKARIVCRYPDGLMLTVYHYGSQTGTDHRYNDLSESKGVKTGTWTVDLRKGVEASGRLLTGGPKDSPWRWMAYDSAPSYAVQAQWPEHSADELAKWVKKRMPFHQ</sequence>
<keyword evidence="2" id="KW-0472">Membrane</keyword>
<dbReference type="EMBL" id="JAJOMB010000001">
    <property type="protein sequence ID" value="MCD5309478.1"/>
    <property type="molecule type" value="Genomic_DNA"/>
</dbReference>
<dbReference type="RefSeq" id="WP_231438403.1">
    <property type="nucleotide sequence ID" value="NZ_JAJOMB010000001.1"/>
</dbReference>
<keyword evidence="2" id="KW-0812">Transmembrane</keyword>
<feature type="compositionally biased region" description="Low complexity" evidence="1">
    <location>
        <begin position="327"/>
        <end position="351"/>
    </location>
</feature>
<keyword evidence="4" id="KW-1185">Reference proteome</keyword>
<comment type="caution">
    <text evidence="3">The sequence shown here is derived from an EMBL/GenBank/DDBJ whole genome shotgun (WGS) entry which is preliminary data.</text>
</comment>
<dbReference type="InterPro" id="IPR043129">
    <property type="entry name" value="ATPase_NBD"/>
</dbReference>
<dbReference type="SUPFAM" id="SSF53067">
    <property type="entry name" value="Actin-like ATPase domain"/>
    <property type="match status" value="1"/>
</dbReference>
<keyword evidence="2" id="KW-1133">Transmembrane helix</keyword>
<accession>A0A9X1SWF7</accession>
<organism evidence="3 4">
    <name type="scientific">Kineosporia babensis</name>
    <dbReference type="NCBI Taxonomy" id="499548"/>
    <lineage>
        <taxon>Bacteria</taxon>
        <taxon>Bacillati</taxon>
        <taxon>Actinomycetota</taxon>
        <taxon>Actinomycetes</taxon>
        <taxon>Kineosporiales</taxon>
        <taxon>Kineosporiaceae</taxon>
        <taxon>Kineosporia</taxon>
    </lineage>
</organism>
<feature type="compositionally biased region" description="Basic and acidic residues" evidence="1">
    <location>
        <begin position="366"/>
        <end position="379"/>
    </location>
</feature>
<feature type="region of interest" description="Disordered" evidence="1">
    <location>
        <begin position="241"/>
        <end position="287"/>
    </location>
</feature>
<evidence type="ECO:0000256" key="2">
    <source>
        <dbReference type="SAM" id="Phobius"/>
    </source>
</evidence>
<feature type="compositionally biased region" description="Low complexity" evidence="1">
    <location>
        <begin position="300"/>
        <end position="311"/>
    </location>
</feature>
<reference evidence="3" key="1">
    <citation type="submission" date="2021-11" db="EMBL/GenBank/DDBJ databases">
        <title>Streptomyces corallinus and Kineosporia corallina sp. nov., two new coral-derived marine actinobacteria.</title>
        <authorList>
            <person name="Buangrab K."/>
            <person name="Sutthacheep M."/>
            <person name="Yeemin T."/>
            <person name="Harunari E."/>
            <person name="Igarashi Y."/>
            <person name="Sripreechasak P."/>
            <person name="Kanchanasin P."/>
            <person name="Tanasupawat S."/>
            <person name="Phongsopitanun W."/>
        </authorList>
    </citation>
    <scope>NUCLEOTIDE SEQUENCE</scope>
    <source>
        <strain evidence="3">JCM 31032</strain>
    </source>
</reference>
<feature type="compositionally biased region" description="Basic residues" evidence="1">
    <location>
        <begin position="313"/>
        <end position="322"/>
    </location>
</feature>
<evidence type="ECO:0000313" key="4">
    <source>
        <dbReference type="Proteomes" id="UP001138997"/>
    </source>
</evidence>
<evidence type="ECO:0000313" key="3">
    <source>
        <dbReference type="EMBL" id="MCD5309478.1"/>
    </source>
</evidence>
<dbReference type="GO" id="GO:0005975">
    <property type="term" value="P:carbohydrate metabolic process"/>
    <property type="evidence" value="ECO:0007669"/>
    <property type="project" value="UniProtKB-ARBA"/>
</dbReference>
<gene>
    <name evidence="3" type="ORF">LR394_01095</name>
</gene>
<proteinExistence type="predicted"/>
<name>A0A9X1SWF7_9ACTN</name>
<evidence type="ECO:0000256" key="1">
    <source>
        <dbReference type="SAM" id="MobiDB-lite"/>
    </source>
</evidence>